<evidence type="ECO:0000256" key="3">
    <source>
        <dbReference type="ARBA" id="ARBA00022692"/>
    </source>
</evidence>
<evidence type="ECO:0000256" key="6">
    <source>
        <dbReference type="SAM" id="MobiDB-lite"/>
    </source>
</evidence>
<dbReference type="GO" id="GO:0022857">
    <property type="term" value="F:transmembrane transporter activity"/>
    <property type="evidence" value="ECO:0007669"/>
    <property type="project" value="InterPro"/>
</dbReference>
<evidence type="ECO:0000256" key="7">
    <source>
        <dbReference type="SAM" id="Phobius"/>
    </source>
</evidence>
<keyword evidence="2" id="KW-0813">Transport</keyword>
<sequence length="499" mass="55148">MSKVPTENRHRFGPNDETTPLLPNVETGPILESEEREITKPVLEDSRIEDDTPLPRRQIFLLCYARLVEPVAFFVVFPYINRMIENVGGIKPEDVGFYSGLIESLFSATEMCVMIFWGKASDKWGRKPVLVTSLLGITVSTALFGLSKSIWHMILARCLAGVFAGTIVTIRSMLSENSTKSTQAVAFSYFAFAGNLGIFIATFLGGALERPAEKFPSTFGKIRFFHDYPYALPSIITSLFALSTAVTTILFVKETLPARKDDDEPDTPPMTAWEMLKHPGVTQVIVIYNYVMLLGIIMTTILPVYLYTPIRLGGIGFQPALIAVTMCLVGIFQAVWMLVGYPILHKRVGTGSILRITAWIWPLFFAIYPCFNILLRNHLNVLFWVLGGPVTFLGCGVGMIFTAVQIAINDISPSPETFGTLNAIVLAITSGLRAFMPAVTTSVYAAGVKYHILGGHLFWLLVAVLSLGLVALVRILPEKAEGRPERDGERRRTGDAQEI</sequence>
<dbReference type="GeneID" id="54285077"/>
<keyword evidence="5 7" id="KW-0472">Membrane</keyword>
<comment type="subcellular location">
    <subcellularLocation>
        <location evidence="1">Membrane</location>
        <topology evidence="1">Multi-pass membrane protein</topology>
    </subcellularLocation>
</comment>
<dbReference type="InterPro" id="IPR036259">
    <property type="entry name" value="MFS_trans_sf"/>
</dbReference>
<evidence type="ECO:0000256" key="2">
    <source>
        <dbReference type="ARBA" id="ARBA00022448"/>
    </source>
</evidence>
<evidence type="ECO:0000256" key="4">
    <source>
        <dbReference type="ARBA" id="ARBA00022989"/>
    </source>
</evidence>
<organism evidence="9 10">
    <name type="scientific">Aaosphaeria arxii CBS 175.79</name>
    <dbReference type="NCBI Taxonomy" id="1450172"/>
    <lineage>
        <taxon>Eukaryota</taxon>
        <taxon>Fungi</taxon>
        <taxon>Dikarya</taxon>
        <taxon>Ascomycota</taxon>
        <taxon>Pezizomycotina</taxon>
        <taxon>Dothideomycetes</taxon>
        <taxon>Pleosporomycetidae</taxon>
        <taxon>Pleosporales</taxon>
        <taxon>Pleosporales incertae sedis</taxon>
        <taxon>Aaosphaeria</taxon>
    </lineage>
</organism>
<accession>A0A6A5XZU1</accession>
<keyword evidence="3 7" id="KW-0812">Transmembrane</keyword>
<dbReference type="SUPFAM" id="SSF103473">
    <property type="entry name" value="MFS general substrate transporter"/>
    <property type="match status" value="1"/>
</dbReference>
<dbReference type="Gene3D" id="1.20.1250.20">
    <property type="entry name" value="MFS general substrate transporter like domains"/>
    <property type="match status" value="1"/>
</dbReference>
<feature type="transmembrane region" description="Helical" evidence="7">
    <location>
        <begin position="381"/>
        <end position="408"/>
    </location>
</feature>
<dbReference type="GO" id="GO:0016020">
    <property type="term" value="C:membrane"/>
    <property type="evidence" value="ECO:0007669"/>
    <property type="project" value="UniProtKB-SubCell"/>
</dbReference>
<evidence type="ECO:0000256" key="1">
    <source>
        <dbReference type="ARBA" id="ARBA00004141"/>
    </source>
</evidence>
<feature type="transmembrane region" description="Helical" evidence="7">
    <location>
        <begin position="228"/>
        <end position="252"/>
    </location>
</feature>
<dbReference type="OrthoDB" id="419616at2759"/>
<dbReference type="PROSITE" id="PS50850">
    <property type="entry name" value="MFS"/>
    <property type="match status" value="1"/>
</dbReference>
<feature type="transmembrane region" description="Helical" evidence="7">
    <location>
        <begin position="457"/>
        <end position="476"/>
    </location>
</feature>
<keyword evidence="10" id="KW-1185">Reference proteome</keyword>
<dbReference type="CDD" id="cd17330">
    <property type="entry name" value="MFS_SLC46_TetA_like"/>
    <property type="match status" value="1"/>
</dbReference>
<dbReference type="EMBL" id="ML978068">
    <property type="protein sequence ID" value="KAF2018231.1"/>
    <property type="molecule type" value="Genomic_DNA"/>
</dbReference>
<dbReference type="AlphaFoldDB" id="A0A6A5XZU1"/>
<feature type="transmembrane region" description="Helical" evidence="7">
    <location>
        <begin position="95"/>
        <end position="117"/>
    </location>
</feature>
<proteinExistence type="predicted"/>
<reference evidence="9" key="1">
    <citation type="journal article" date="2020" name="Stud. Mycol.">
        <title>101 Dothideomycetes genomes: a test case for predicting lifestyles and emergence of pathogens.</title>
        <authorList>
            <person name="Haridas S."/>
            <person name="Albert R."/>
            <person name="Binder M."/>
            <person name="Bloem J."/>
            <person name="Labutti K."/>
            <person name="Salamov A."/>
            <person name="Andreopoulos B."/>
            <person name="Baker S."/>
            <person name="Barry K."/>
            <person name="Bills G."/>
            <person name="Bluhm B."/>
            <person name="Cannon C."/>
            <person name="Castanera R."/>
            <person name="Culley D."/>
            <person name="Daum C."/>
            <person name="Ezra D."/>
            <person name="Gonzalez J."/>
            <person name="Henrissat B."/>
            <person name="Kuo A."/>
            <person name="Liang C."/>
            <person name="Lipzen A."/>
            <person name="Lutzoni F."/>
            <person name="Magnuson J."/>
            <person name="Mondo S."/>
            <person name="Nolan M."/>
            <person name="Ohm R."/>
            <person name="Pangilinan J."/>
            <person name="Park H.-J."/>
            <person name="Ramirez L."/>
            <person name="Alfaro M."/>
            <person name="Sun H."/>
            <person name="Tritt A."/>
            <person name="Yoshinaga Y."/>
            <person name="Zwiers L.-H."/>
            <person name="Turgeon B."/>
            <person name="Goodwin S."/>
            <person name="Spatafora J."/>
            <person name="Crous P."/>
            <person name="Grigoriev I."/>
        </authorList>
    </citation>
    <scope>NUCLEOTIDE SEQUENCE</scope>
    <source>
        <strain evidence="9">CBS 175.79</strain>
    </source>
</reference>
<feature type="transmembrane region" description="Helical" evidence="7">
    <location>
        <begin position="59"/>
        <end position="80"/>
    </location>
</feature>
<evidence type="ECO:0000313" key="10">
    <source>
        <dbReference type="Proteomes" id="UP000799778"/>
    </source>
</evidence>
<feature type="compositionally biased region" description="Basic and acidic residues" evidence="6">
    <location>
        <begin position="1"/>
        <end position="14"/>
    </location>
</feature>
<feature type="domain" description="Major facilitator superfamily (MFS) profile" evidence="8">
    <location>
        <begin position="58"/>
        <end position="480"/>
    </location>
</feature>
<dbReference type="PANTHER" id="PTHR23504">
    <property type="entry name" value="MAJOR FACILITATOR SUPERFAMILY DOMAIN-CONTAINING PROTEIN 10"/>
    <property type="match status" value="1"/>
</dbReference>
<feature type="transmembrane region" description="Helical" evidence="7">
    <location>
        <begin position="285"/>
        <end position="308"/>
    </location>
</feature>
<evidence type="ECO:0000313" key="9">
    <source>
        <dbReference type="EMBL" id="KAF2018231.1"/>
    </source>
</evidence>
<protein>
    <submittedName>
        <fullName evidence="9">MFS general substrate transporter</fullName>
    </submittedName>
</protein>
<dbReference type="InterPro" id="IPR020846">
    <property type="entry name" value="MFS_dom"/>
</dbReference>
<dbReference type="PANTHER" id="PTHR23504:SF3">
    <property type="entry name" value="MAJOR FACILITATOR SUPERFAMILY (MFS) PROFILE DOMAIN-CONTAINING PROTEIN"/>
    <property type="match status" value="1"/>
</dbReference>
<feature type="transmembrane region" description="Helical" evidence="7">
    <location>
        <begin position="129"/>
        <end position="147"/>
    </location>
</feature>
<evidence type="ECO:0000256" key="5">
    <source>
        <dbReference type="ARBA" id="ARBA00023136"/>
    </source>
</evidence>
<keyword evidence="4 7" id="KW-1133">Transmembrane helix</keyword>
<evidence type="ECO:0000259" key="8">
    <source>
        <dbReference type="PROSITE" id="PS50850"/>
    </source>
</evidence>
<feature type="transmembrane region" description="Helical" evidence="7">
    <location>
        <begin position="153"/>
        <end position="174"/>
    </location>
</feature>
<feature type="transmembrane region" description="Helical" evidence="7">
    <location>
        <begin position="320"/>
        <end position="344"/>
    </location>
</feature>
<gene>
    <name evidence="9" type="ORF">BU24DRAFT_421243</name>
</gene>
<feature type="transmembrane region" description="Helical" evidence="7">
    <location>
        <begin position="420"/>
        <end position="445"/>
    </location>
</feature>
<name>A0A6A5XZU1_9PLEO</name>
<dbReference type="RefSeq" id="XP_033386570.1">
    <property type="nucleotide sequence ID" value="XM_033527680.1"/>
</dbReference>
<dbReference type="Pfam" id="PF07690">
    <property type="entry name" value="MFS_1"/>
    <property type="match status" value="1"/>
</dbReference>
<feature type="transmembrane region" description="Helical" evidence="7">
    <location>
        <begin position="186"/>
        <end position="208"/>
    </location>
</feature>
<dbReference type="Proteomes" id="UP000799778">
    <property type="component" value="Unassembled WGS sequence"/>
</dbReference>
<feature type="region of interest" description="Disordered" evidence="6">
    <location>
        <begin position="1"/>
        <end position="28"/>
    </location>
</feature>
<feature type="transmembrane region" description="Helical" evidence="7">
    <location>
        <begin position="356"/>
        <end position="375"/>
    </location>
</feature>
<dbReference type="InterPro" id="IPR011701">
    <property type="entry name" value="MFS"/>
</dbReference>